<keyword evidence="4 7" id="KW-0812">Transmembrane</keyword>
<dbReference type="PROSITE" id="PS50928">
    <property type="entry name" value="ABC_TM1"/>
    <property type="match status" value="1"/>
</dbReference>
<comment type="similarity">
    <text evidence="7">Belongs to the binding-protein-dependent transport system permease family.</text>
</comment>
<evidence type="ECO:0000256" key="6">
    <source>
        <dbReference type="ARBA" id="ARBA00023136"/>
    </source>
</evidence>
<dbReference type="EMBL" id="LGUC01000001">
    <property type="protein sequence ID" value="KPN32289.1"/>
    <property type="molecule type" value="Genomic_DNA"/>
</dbReference>
<accession>A0A0P7H1J2</accession>
<dbReference type="Gene3D" id="1.10.3720.10">
    <property type="entry name" value="MetI-like"/>
    <property type="match status" value="1"/>
</dbReference>
<dbReference type="RefSeq" id="WP_054584589.1">
    <property type="nucleotide sequence ID" value="NZ_LGUC01000001.1"/>
</dbReference>
<keyword evidence="5 7" id="KW-1133">Transmembrane helix</keyword>
<feature type="transmembrane region" description="Helical" evidence="7">
    <location>
        <begin position="12"/>
        <end position="28"/>
    </location>
</feature>
<evidence type="ECO:0000313" key="10">
    <source>
        <dbReference type="Proteomes" id="UP000050535"/>
    </source>
</evidence>
<dbReference type="AlphaFoldDB" id="A0A0P7H1J2"/>
<comment type="caution">
    <text evidence="9">The sequence shown here is derived from an EMBL/GenBank/DDBJ whole genome shotgun (WGS) entry which is preliminary data.</text>
</comment>
<keyword evidence="6 7" id="KW-0472">Membrane</keyword>
<keyword evidence="2 7" id="KW-0813">Transport</keyword>
<dbReference type="CDD" id="cd06261">
    <property type="entry name" value="TM_PBP2"/>
    <property type="match status" value="1"/>
</dbReference>
<evidence type="ECO:0000256" key="2">
    <source>
        <dbReference type="ARBA" id="ARBA00022448"/>
    </source>
</evidence>
<dbReference type="InterPro" id="IPR035906">
    <property type="entry name" value="MetI-like_sf"/>
</dbReference>
<feature type="transmembrane region" description="Helical" evidence="7">
    <location>
        <begin position="86"/>
        <end position="106"/>
    </location>
</feature>
<protein>
    <submittedName>
        <fullName evidence="9">Oligopeptide ABC transporter permease OppC</fullName>
    </submittedName>
</protein>
<dbReference type="InterPro" id="IPR050366">
    <property type="entry name" value="BP-dependent_transpt_permease"/>
</dbReference>
<feature type="transmembrane region" description="Helical" evidence="7">
    <location>
        <begin position="217"/>
        <end position="243"/>
    </location>
</feature>
<dbReference type="PANTHER" id="PTHR43386">
    <property type="entry name" value="OLIGOPEPTIDE TRANSPORT SYSTEM PERMEASE PROTEIN APPC"/>
    <property type="match status" value="1"/>
</dbReference>
<dbReference type="OrthoDB" id="312811at2157"/>
<keyword evidence="10" id="KW-1185">Reference proteome</keyword>
<gene>
    <name evidence="9" type="ORF">SY89_03057</name>
</gene>
<evidence type="ECO:0000256" key="3">
    <source>
        <dbReference type="ARBA" id="ARBA00022475"/>
    </source>
</evidence>
<dbReference type="InterPro" id="IPR000515">
    <property type="entry name" value="MetI-like"/>
</dbReference>
<evidence type="ECO:0000256" key="1">
    <source>
        <dbReference type="ARBA" id="ARBA00004651"/>
    </source>
</evidence>
<organism evidence="9 10">
    <name type="scientific">Halolamina pelagica</name>
    <dbReference type="NCBI Taxonomy" id="699431"/>
    <lineage>
        <taxon>Archaea</taxon>
        <taxon>Methanobacteriati</taxon>
        <taxon>Methanobacteriota</taxon>
        <taxon>Stenosarchaea group</taxon>
        <taxon>Halobacteria</taxon>
        <taxon>Halobacteriales</taxon>
        <taxon>Haloferacaceae</taxon>
    </lineage>
</organism>
<dbReference type="SUPFAM" id="SSF161098">
    <property type="entry name" value="MetI-like"/>
    <property type="match status" value="1"/>
</dbReference>
<reference evidence="10" key="1">
    <citation type="submission" date="2013-11" db="EMBL/GenBank/DDBJ databases">
        <authorList>
            <person name="Hoang H.T."/>
            <person name="Killian M.L."/>
            <person name="Madson D.M."/>
            <person name="Arruda P.H.E."/>
            <person name="Sun D."/>
            <person name="Schwartz K.J."/>
            <person name="Yoon K."/>
        </authorList>
    </citation>
    <scope>NUCLEOTIDE SEQUENCE [LARGE SCALE GENOMIC DNA]</scope>
    <source>
        <strain evidence="10">CDK2</strain>
    </source>
</reference>
<feature type="domain" description="ABC transmembrane type-1" evidence="8">
    <location>
        <begin position="168"/>
        <end position="359"/>
    </location>
</feature>
<evidence type="ECO:0000256" key="4">
    <source>
        <dbReference type="ARBA" id="ARBA00022692"/>
    </source>
</evidence>
<dbReference type="PANTHER" id="PTHR43386:SF1">
    <property type="entry name" value="D,D-DIPEPTIDE TRANSPORT SYSTEM PERMEASE PROTEIN DDPC-RELATED"/>
    <property type="match status" value="1"/>
</dbReference>
<evidence type="ECO:0000256" key="7">
    <source>
        <dbReference type="RuleBase" id="RU363032"/>
    </source>
</evidence>
<evidence type="ECO:0000256" key="5">
    <source>
        <dbReference type="ARBA" id="ARBA00022989"/>
    </source>
</evidence>
<sequence>MSPSLDWRRRRIPLSIVVLAVVVALALYDTQVNDGYTVGTWLASPLDWLFILANVVLLFYGVLPILEDRERAATVWQRFREKPEAIAGAAWLGVVYVLGTVGLALVPAPKLDFLNGNQPPIWGTIPADELPHKCAGPVVDGRCHGSWQYPLGTDINGYAMEILLLQGLHVTLYVAVIALALIVPLALVVGTSAGYHGGLIDNVSMRAVEVQDAVPPLVMYLLLIWITGESLLVIILLFGFLGWGGAARVVRSEARRLRETEFVQAAKVLGGSDRHVLRKHVLPAVSVVAIPTATQQAPVLLLTEAGLAFLGLEAFDLQSLGNVMARGLGGQVPMLTKWWVSVFPAAALAATVVSFKLVGDALVEALDPRLG</sequence>
<dbReference type="STRING" id="699431.SY89_03057"/>
<evidence type="ECO:0000259" key="8">
    <source>
        <dbReference type="PROSITE" id="PS50928"/>
    </source>
</evidence>
<dbReference type="GO" id="GO:0005886">
    <property type="term" value="C:plasma membrane"/>
    <property type="evidence" value="ECO:0007669"/>
    <property type="project" value="UniProtKB-SubCell"/>
</dbReference>
<comment type="subcellular location">
    <subcellularLocation>
        <location evidence="1 7">Cell membrane</location>
        <topology evidence="1 7">Multi-pass membrane protein</topology>
    </subcellularLocation>
</comment>
<evidence type="ECO:0000313" key="9">
    <source>
        <dbReference type="EMBL" id="KPN32289.1"/>
    </source>
</evidence>
<keyword evidence="3" id="KW-1003">Cell membrane</keyword>
<proteinExistence type="inferred from homology"/>
<feature type="transmembrane region" description="Helical" evidence="7">
    <location>
        <begin position="48"/>
        <end position="66"/>
    </location>
</feature>
<dbReference type="Pfam" id="PF00528">
    <property type="entry name" value="BPD_transp_1"/>
    <property type="match status" value="1"/>
</dbReference>
<dbReference type="GO" id="GO:0055085">
    <property type="term" value="P:transmembrane transport"/>
    <property type="evidence" value="ECO:0007669"/>
    <property type="project" value="InterPro"/>
</dbReference>
<dbReference type="Proteomes" id="UP000050535">
    <property type="component" value="Unassembled WGS sequence"/>
</dbReference>
<name>A0A0P7H1J2_9EURY</name>
<feature type="transmembrane region" description="Helical" evidence="7">
    <location>
        <begin position="170"/>
        <end position="196"/>
    </location>
</feature>